<dbReference type="CDD" id="cd00090">
    <property type="entry name" value="HTH_ARSR"/>
    <property type="match status" value="1"/>
</dbReference>
<dbReference type="PANTHER" id="PTHR42756:SF1">
    <property type="entry name" value="TRANSCRIPTIONAL REPRESSOR OF EMRAB OPERON"/>
    <property type="match status" value="1"/>
</dbReference>
<keyword evidence="6" id="KW-1185">Reference proteome</keyword>
<dbReference type="GO" id="GO:0003700">
    <property type="term" value="F:DNA-binding transcription factor activity"/>
    <property type="evidence" value="ECO:0007669"/>
    <property type="project" value="InterPro"/>
</dbReference>
<reference evidence="5 6" key="1">
    <citation type="submission" date="2020-07" db="EMBL/GenBank/DDBJ databases">
        <title>Novel species isolated from subtropical streams in China.</title>
        <authorList>
            <person name="Lu H."/>
        </authorList>
    </citation>
    <scope>NUCLEOTIDE SEQUENCE [LARGE SCALE GENOMIC DNA]</scope>
    <source>
        <strain evidence="5 6">LX47W</strain>
    </source>
</reference>
<keyword evidence="3" id="KW-0804">Transcription</keyword>
<sequence length="170" mass="18968">MPSKKNVQDAHISKNMKALHGAILSIVGVMNRPQVDEKMVQEAGITLDSTLFPLLMAVDRLAPVGVVELADNIGRDYTTVSRQIAKLEKLGLIKRQEGETDKRVRQVLMTSQGKTMCAAVETARERIGRAIFTHWEQREFDQLLALLQKFASGLEDFAIKDLSDHENPGK</sequence>
<organism evidence="5 6">
    <name type="scientific">Rugamonas apoptosis</name>
    <dbReference type="NCBI Taxonomy" id="2758570"/>
    <lineage>
        <taxon>Bacteria</taxon>
        <taxon>Pseudomonadati</taxon>
        <taxon>Pseudomonadota</taxon>
        <taxon>Betaproteobacteria</taxon>
        <taxon>Burkholderiales</taxon>
        <taxon>Oxalobacteraceae</taxon>
        <taxon>Telluria group</taxon>
        <taxon>Rugamonas</taxon>
    </lineage>
</organism>
<evidence type="ECO:0000313" key="6">
    <source>
        <dbReference type="Proteomes" id="UP000573499"/>
    </source>
</evidence>
<dbReference type="InterPro" id="IPR036388">
    <property type="entry name" value="WH-like_DNA-bd_sf"/>
</dbReference>
<feature type="domain" description="HTH marR-type" evidence="4">
    <location>
        <begin position="16"/>
        <end position="152"/>
    </location>
</feature>
<dbReference type="GO" id="GO:0003677">
    <property type="term" value="F:DNA binding"/>
    <property type="evidence" value="ECO:0007669"/>
    <property type="project" value="UniProtKB-KW"/>
</dbReference>
<dbReference type="PROSITE" id="PS50995">
    <property type="entry name" value="HTH_MARR_2"/>
    <property type="match status" value="1"/>
</dbReference>
<accession>A0A7W2F6R9</accession>
<gene>
    <name evidence="5" type="ORF">H3H39_03690</name>
</gene>
<dbReference type="Pfam" id="PF01047">
    <property type="entry name" value="MarR"/>
    <property type="match status" value="1"/>
</dbReference>
<evidence type="ECO:0000256" key="2">
    <source>
        <dbReference type="ARBA" id="ARBA00023125"/>
    </source>
</evidence>
<dbReference type="InterPro" id="IPR036390">
    <property type="entry name" value="WH_DNA-bd_sf"/>
</dbReference>
<dbReference type="PROSITE" id="PS01117">
    <property type="entry name" value="HTH_MARR_1"/>
    <property type="match status" value="1"/>
</dbReference>
<dbReference type="SUPFAM" id="SSF46785">
    <property type="entry name" value="Winged helix' DNA-binding domain"/>
    <property type="match status" value="1"/>
</dbReference>
<dbReference type="Proteomes" id="UP000573499">
    <property type="component" value="Unassembled WGS sequence"/>
</dbReference>
<dbReference type="InterPro" id="IPR023187">
    <property type="entry name" value="Tscrpt_reg_MarR-type_CS"/>
</dbReference>
<dbReference type="EMBL" id="JACEZU010000002">
    <property type="protein sequence ID" value="MBA5686152.1"/>
    <property type="molecule type" value="Genomic_DNA"/>
</dbReference>
<dbReference type="Gene3D" id="1.10.10.10">
    <property type="entry name" value="Winged helix-like DNA-binding domain superfamily/Winged helix DNA-binding domain"/>
    <property type="match status" value="1"/>
</dbReference>
<evidence type="ECO:0000256" key="1">
    <source>
        <dbReference type="ARBA" id="ARBA00023015"/>
    </source>
</evidence>
<dbReference type="InterPro" id="IPR000835">
    <property type="entry name" value="HTH_MarR-typ"/>
</dbReference>
<dbReference type="PRINTS" id="PR00598">
    <property type="entry name" value="HTHMARR"/>
</dbReference>
<name>A0A7W2F6R9_9BURK</name>
<keyword evidence="1" id="KW-0805">Transcription regulation</keyword>
<dbReference type="RefSeq" id="WP_182151976.1">
    <property type="nucleotide sequence ID" value="NZ_JACEZU010000002.1"/>
</dbReference>
<evidence type="ECO:0000259" key="4">
    <source>
        <dbReference type="PROSITE" id="PS50995"/>
    </source>
</evidence>
<dbReference type="InterPro" id="IPR011991">
    <property type="entry name" value="ArsR-like_HTH"/>
</dbReference>
<dbReference type="SMART" id="SM00347">
    <property type="entry name" value="HTH_MARR"/>
    <property type="match status" value="1"/>
</dbReference>
<proteinExistence type="predicted"/>
<keyword evidence="2" id="KW-0238">DNA-binding</keyword>
<evidence type="ECO:0000313" key="5">
    <source>
        <dbReference type="EMBL" id="MBA5686152.1"/>
    </source>
</evidence>
<dbReference type="PANTHER" id="PTHR42756">
    <property type="entry name" value="TRANSCRIPTIONAL REGULATOR, MARR"/>
    <property type="match status" value="1"/>
</dbReference>
<dbReference type="AlphaFoldDB" id="A0A7W2F6R9"/>
<comment type="caution">
    <text evidence="5">The sequence shown here is derived from an EMBL/GenBank/DDBJ whole genome shotgun (WGS) entry which is preliminary data.</text>
</comment>
<evidence type="ECO:0000256" key="3">
    <source>
        <dbReference type="ARBA" id="ARBA00023163"/>
    </source>
</evidence>
<protein>
    <submittedName>
        <fullName evidence="5">Winged helix-turn-helix transcriptional regulator</fullName>
    </submittedName>
</protein>